<gene>
    <name evidence="2" type="ORF">CkaCkLH20_03663</name>
</gene>
<dbReference type="EMBL" id="JAATWM020000009">
    <property type="protein sequence ID" value="KAF9878763.1"/>
    <property type="molecule type" value="Genomic_DNA"/>
</dbReference>
<reference evidence="2" key="2">
    <citation type="submission" date="2020-11" db="EMBL/GenBank/DDBJ databases">
        <title>Whole genome sequencing of Colletotrichum sp.</title>
        <authorList>
            <person name="Li H."/>
        </authorList>
    </citation>
    <scope>NUCLEOTIDE SEQUENCE</scope>
    <source>
        <strain evidence="2">CkLH20</strain>
    </source>
</reference>
<evidence type="ECO:0000313" key="2">
    <source>
        <dbReference type="EMBL" id="KAF9878763.1"/>
    </source>
</evidence>
<feature type="compositionally biased region" description="Basic and acidic residues" evidence="1">
    <location>
        <begin position="255"/>
        <end position="265"/>
    </location>
</feature>
<accession>A0A9P6I9E3</accession>
<comment type="caution">
    <text evidence="2">The sequence shown here is derived from an EMBL/GenBank/DDBJ whole genome shotgun (WGS) entry which is preliminary data.</text>
</comment>
<feature type="region of interest" description="Disordered" evidence="1">
    <location>
        <begin position="22"/>
        <end position="55"/>
    </location>
</feature>
<dbReference type="OrthoDB" id="4850649at2759"/>
<organism evidence="2 3">
    <name type="scientific">Colletotrichum karsti</name>
    <dbReference type="NCBI Taxonomy" id="1095194"/>
    <lineage>
        <taxon>Eukaryota</taxon>
        <taxon>Fungi</taxon>
        <taxon>Dikarya</taxon>
        <taxon>Ascomycota</taxon>
        <taxon>Pezizomycotina</taxon>
        <taxon>Sordariomycetes</taxon>
        <taxon>Hypocreomycetidae</taxon>
        <taxon>Glomerellales</taxon>
        <taxon>Glomerellaceae</taxon>
        <taxon>Colletotrichum</taxon>
        <taxon>Colletotrichum boninense species complex</taxon>
    </lineage>
</organism>
<dbReference type="Proteomes" id="UP000781932">
    <property type="component" value="Unassembled WGS sequence"/>
</dbReference>
<dbReference type="AlphaFoldDB" id="A0A9P6I9E3"/>
<evidence type="ECO:0000313" key="3">
    <source>
        <dbReference type="Proteomes" id="UP000781932"/>
    </source>
</evidence>
<sequence>MVRPQFRQLDVESMGQLCKRKERKQKLARLKRQREREEQQHQSHLPPTALPTPLESDVGTLVATEAQTIGFASAGFGNLCGIDDLAFNFIGIDWNDNGYNIAHTLGSFEPPSGIGSITTATTKPISLEETKSPSAFWSPWTPPIAQPPTEQTSREESNILPEELLLVPDLALIGRGAEPPDSERGLDMLQLFLGFISDYATKRLPHNATSARNINRSDVMNGEQVLEATVELPNSKTFKNSDSSEDNSGEDSDSEKESASSDRSDSPGVLEEMGKRPQRRRWTSLDELRLRAWVQEEKKWSWIAGKLQRSEQAIIQHWKIMGKRDKKTTK</sequence>
<dbReference type="GeneID" id="62159456"/>
<reference evidence="2" key="1">
    <citation type="submission" date="2020-03" db="EMBL/GenBank/DDBJ databases">
        <authorList>
            <person name="He L."/>
        </authorList>
    </citation>
    <scope>NUCLEOTIDE SEQUENCE</scope>
    <source>
        <strain evidence="2">CkLH20</strain>
    </source>
</reference>
<name>A0A9P6I9E3_9PEZI</name>
<protein>
    <recommendedName>
        <fullName evidence="4">Myb-like domain-containing protein</fullName>
    </recommendedName>
</protein>
<dbReference type="RefSeq" id="XP_038748224.1">
    <property type="nucleotide sequence ID" value="XM_038886382.1"/>
</dbReference>
<feature type="compositionally biased region" description="Basic residues" evidence="1">
    <location>
        <begin position="22"/>
        <end position="33"/>
    </location>
</feature>
<feature type="compositionally biased region" description="Acidic residues" evidence="1">
    <location>
        <begin position="243"/>
        <end position="254"/>
    </location>
</feature>
<feature type="region of interest" description="Disordered" evidence="1">
    <location>
        <begin position="230"/>
        <end position="281"/>
    </location>
</feature>
<proteinExistence type="predicted"/>
<evidence type="ECO:0008006" key="4">
    <source>
        <dbReference type="Google" id="ProtNLM"/>
    </source>
</evidence>
<evidence type="ECO:0000256" key="1">
    <source>
        <dbReference type="SAM" id="MobiDB-lite"/>
    </source>
</evidence>
<keyword evidence="3" id="KW-1185">Reference proteome</keyword>